<dbReference type="InterPro" id="IPR036097">
    <property type="entry name" value="HisK_dim/P_sf"/>
</dbReference>
<sequence>MTNFLVIEVQIWLFLLLLLLVLTGIAALVFFGWRRLRKREAQLRESIETAAAEDSMAKRNRMLIRLDHELKNPLTALRTSAATIREVARQGGSIAEVEPAAKQVDLSSRRVARLLADLRKLADVETRIIEYSRVDLDRLIHQAVEDASTAPGAEDRMIVATVARAPWRLPDVAGEEDLLLTAILNLLGNALKYSSQAEVVELRANEQIIDNHRWVVVEVADTGSGIPISEQDQVWDELSRGSRVRAVAGSGMGLSLVRSIVARHGGSVQLFSQEGVGTSVRMVLPVLADAAPVGAPPMAEGGERAAAGSHPVQPVQNPDMRHAPGFLPPRQPSEDELKGRILGTPRRTSKRRLERVDGTLIDRSTGESVGAGFPTDSGQHSQFKPVRGPRPDQQGGSQQPNSGSQHIGQPNSGPQHIGQPNSGPQRVGHPGSGPQPVGYANPGPDNRGVGQAGPQQSFGSQPGGRPYPGGAPQQFPGPQQSAGARPAGPGYGAPQGQAPVGSQPGRQPGDPGDRHGSPAHQGQPGQFGQPNRPAQYRQSGAPQGQAGNPDPVGSRPTPQGGTGHPPRTADESGAQGEDGRRTGEEREFPTRRELRARGDSQ</sequence>
<dbReference type="PRINTS" id="PR00344">
    <property type="entry name" value="BCTRLSENSOR"/>
</dbReference>
<name>A0A269ZG63_9MICO</name>
<protein>
    <recommendedName>
        <fullName evidence="10">Sensor-like histidine kinase SenX3</fullName>
        <ecNumber evidence="3">2.7.13.3</ecNumber>
    </recommendedName>
</protein>
<dbReference type="Pfam" id="PF02518">
    <property type="entry name" value="HATPase_c"/>
    <property type="match status" value="1"/>
</dbReference>
<feature type="compositionally biased region" description="Basic and acidic residues" evidence="11">
    <location>
        <begin position="577"/>
        <end position="601"/>
    </location>
</feature>
<dbReference type="AlphaFoldDB" id="A0A269ZG63"/>
<evidence type="ECO:0000256" key="10">
    <source>
        <dbReference type="ARBA" id="ARBA00039401"/>
    </source>
</evidence>
<keyword evidence="12" id="KW-1133">Transmembrane helix</keyword>
<keyword evidence="8" id="KW-0067">ATP-binding</keyword>
<dbReference type="RefSeq" id="WP_095375343.1">
    <property type="nucleotide sequence ID" value="NZ_NCWY01000002.1"/>
</dbReference>
<dbReference type="SUPFAM" id="SSF55874">
    <property type="entry name" value="ATPase domain of HSP90 chaperone/DNA topoisomerase II/histidine kinase"/>
    <property type="match status" value="1"/>
</dbReference>
<evidence type="ECO:0000256" key="7">
    <source>
        <dbReference type="ARBA" id="ARBA00022777"/>
    </source>
</evidence>
<comment type="subcellular location">
    <subcellularLocation>
        <location evidence="2">Cell membrane</location>
    </subcellularLocation>
</comment>
<dbReference type="CDD" id="cd00082">
    <property type="entry name" value="HisKA"/>
    <property type="match status" value="1"/>
</dbReference>
<dbReference type="GO" id="GO:0030295">
    <property type="term" value="F:protein kinase activator activity"/>
    <property type="evidence" value="ECO:0007669"/>
    <property type="project" value="TreeGrafter"/>
</dbReference>
<dbReference type="InterPro" id="IPR004358">
    <property type="entry name" value="Sig_transdc_His_kin-like_C"/>
</dbReference>
<dbReference type="Gene3D" id="1.10.287.130">
    <property type="match status" value="1"/>
</dbReference>
<dbReference type="GO" id="GO:0000156">
    <property type="term" value="F:phosphorelay response regulator activity"/>
    <property type="evidence" value="ECO:0007669"/>
    <property type="project" value="TreeGrafter"/>
</dbReference>
<dbReference type="EC" id="2.7.13.3" evidence="3"/>
<evidence type="ECO:0000313" key="14">
    <source>
        <dbReference type="EMBL" id="PAK96798.1"/>
    </source>
</evidence>
<dbReference type="EMBL" id="NCWY01000002">
    <property type="protein sequence ID" value="PAK96798.1"/>
    <property type="molecule type" value="Genomic_DNA"/>
</dbReference>
<comment type="caution">
    <text evidence="14">The sequence shown here is derived from an EMBL/GenBank/DDBJ whole genome shotgun (WGS) entry which is preliminary data.</text>
</comment>
<dbReference type="SUPFAM" id="SSF47384">
    <property type="entry name" value="Homodimeric domain of signal transducing histidine kinase"/>
    <property type="match status" value="1"/>
</dbReference>
<feature type="region of interest" description="Disordered" evidence="11">
    <location>
        <begin position="295"/>
        <end position="601"/>
    </location>
</feature>
<evidence type="ECO:0000256" key="6">
    <source>
        <dbReference type="ARBA" id="ARBA00022741"/>
    </source>
</evidence>
<organism evidence="14 15">
    <name type="scientific">Brevibacterium casei</name>
    <dbReference type="NCBI Taxonomy" id="33889"/>
    <lineage>
        <taxon>Bacteria</taxon>
        <taxon>Bacillati</taxon>
        <taxon>Actinomycetota</taxon>
        <taxon>Actinomycetes</taxon>
        <taxon>Micrococcales</taxon>
        <taxon>Brevibacteriaceae</taxon>
        <taxon>Brevibacterium</taxon>
    </lineage>
</organism>
<reference evidence="14 15" key="1">
    <citation type="submission" date="2017-04" db="EMBL/GenBank/DDBJ databases">
        <title>Kefir bacterial isolates.</title>
        <authorList>
            <person name="Kim Y."/>
            <person name="Blasche S."/>
            <person name="Patil K.R."/>
        </authorList>
    </citation>
    <scope>NUCLEOTIDE SEQUENCE [LARGE SCALE GENOMIC DNA]</scope>
    <source>
        <strain evidence="14 15">OG2</strain>
    </source>
</reference>
<dbReference type="GO" id="GO:0005886">
    <property type="term" value="C:plasma membrane"/>
    <property type="evidence" value="ECO:0007669"/>
    <property type="project" value="UniProtKB-SubCell"/>
</dbReference>
<evidence type="ECO:0000256" key="5">
    <source>
        <dbReference type="ARBA" id="ARBA00022679"/>
    </source>
</evidence>
<dbReference type="CDD" id="cd00075">
    <property type="entry name" value="HATPase"/>
    <property type="match status" value="1"/>
</dbReference>
<evidence type="ECO:0000256" key="9">
    <source>
        <dbReference type="ARBA" id="ARBA00023012"/>
    </source>
</evidence>
<keyword evidence="6" id="KW-0547">Nucleotide-binding</keyword>
<dbReference type="PANTHER" id="PTHR42878:SF7">
    <property type="entry name" value="SENSOR HISTIDINE KINASE GLRK"/>
    <property type="match status" value="1"/>
</dbReference>
<dbReference type="SMART" id="SM00388">
    <property type="entry name" value="HisKA"/>
    <property type="match status" value="1"/>
</dbReference>
<evidence type="ECO:0000256" key="2">
    <source>
        <dbReference type="ARBA" id="ARBA00004236"/>
    </source>
</evidence>
<dbReference type="Gene3D" id="3.30.565.10">
    <property type="entry name" value="Histidine kinase-like ATPase, C-terminal domain"/>
    <property type="match status" value="1"/>
</dbReference>
<evidence type="ECO:0000256" key="3">
    <source>
        <dbReference type="ARBA" id="ARBA00012438"/>
    </source>
</evidence>
<comment type="catalytic activity">
    <reaction evidence="1">
        <text>ATP + protein L-histidine = ADP + protein N-phospho-L-histidine.</text>
        <dbReference type="EC" id="2.7.13.3"/>
    </reaction>
</comment>
<evidence type="ECO:0000259" key="13">
    <source>
        <dbReference type="PROSITE" id="PS50109"/>
    </source>
</evidence>
<keyword evidence="12" id="KW-0472">Membrane</keyword>
<dbReference type="InterPro" id="IPR036890">
    <property type="entry name" value="HATPase_C_sf"/>
</dbReference>
<dbReference type="InterPro" id="IPR003594">
    <property type="entry name" value="HATPase_dom"/>
</dbReference>
<evidence type="ECO:0000313" key="15">
    <source>
        <dbReference type="Proteomes" id="UP000216867"/>
    </source>
</evidence>
<dbReference type="SMART" id="SM00387">
    <property type="entry name" value="HATPase_c"/>
    <property type="match status" value="1"/>
</dbReference>
<feature type="compositionally biased region" description="Polar residues" evidence="11">
    <location>
        <begin position="406"/>
        <end position="424"/>
    </location>
</feature>
<dbReference type="Proteomes" id="UP000216867">
    <property type="component" value="Unassembled WGS sequence"/>
</dbReference>
<feature type="domain" description="Histidine kinase" evidence="13">
    <location>
        <begin position="65"/>
        <end position="288"/>
    </location>
</feature>
<feature type="transmembrane region" description="Helical" evidence="12">
    <location>
        <begin position="12"/>
        <end position="33"/>
    </location>
</feature>
<gene>
    <name evidence="14" type="ORF">B8X04_02510</name>
</gene>
<dbReference type="PANTHER" id="PTHR42878">
    <property type="entry name" value="TWO-COMPONENT HISTIDINE KINASE"/>
    <property type="match status" value="1"/>
</dbReference>
<feature type="compositionally biased region" description="Low complexity" evidence="11">
    <location>
        <begin position="452"/>
        <end position="499"/>
    </location>
</feature>
<dbReference type="InterPro" id="IPR050351">
    <property type="entry name" value="BphY/WalK/GraS-like"/>
</dbReference>
<dbReference type="GO" id="GO:0000155">
    <property type="term" value="F:phosphorelay sensor kinase activity"/>
    <property type="evidence" value="ECO:0007669"/>
    <property type="project" value="InterPro"/>
</dbReference>
<feature type="compositionally biased region" description="Low complexity" evidence="11">
    <location>
        <begin position="393"/>
        <end position="405"/>
    </location>
</feature>
<evidence type="ECO:0000256" key="11">
    <source>
        <dbReference type="SAM" id="MobiDB-lite"/>
    </source>
</evidence>
<keyword evidence="9" id="KW-0902">Two-component regulatory system</keyword>
<accession>A0A269ZG63</accession>
<keyword evidence="5" id="KW-0808">Transferase</keyword>
<evidence type="ECO:0000256" key="1">
    <source>
        <dbReference type="ARBA" id="ARBA00000085"/>
    </source>
</evidence>
<evidence type="ECO:0000256" key="12">
    <source>
        <dbReference type="SAM" id="Phobius"/>
    </source>
</evidence>
<dbReference type="PROSITE" id="PS50109">
    <property type="entry name" value="HIS_KIN"/>
    <property type="match status" value="1"/>
</dbReference>
<feature type="compositionally biased region" description="Polar residues" evidence="11">
    <location>
        <begin position="536"/>
        <end position="546"/>
    </location>
</feature>
<dbReference type="GO" id="GO:0007234">
    <property type="term" value="P:osmosensory signaling via phosphorelay pathway"/>
    <property type="evidence" value="ECO:0007669"/>
    <property type="project" value="TreeGrafter"/>
</dbReference>
<dbReference type="GO" id="GO:0005524">
    <property type="term" value="F:ATP binding"/>
    <property type="evidence" value="ECO:0007669"/>
    <property type="project" value="UniProtKB-KW"/>
</dbReference>
<evidence type="ECO:0000256" key="8">
    <source>
        <dbReference type="ARBA" id="ARBA00022840"/>
    </source>
</evidence>
<dbReference type="InterPro" id="IPR005467">
    <property type="entry name" value="His_kinase_dom"/>
</dbReference>
<keyword evidence="12" id="KW-0812">Transmembrane</keyword>
<keyword evidence="7 14" id="KW-0418">Kinase</keyword>
<proteinExistence type="predicted"/>
<keyword evidence="4" id="KW-0597">Phosphoprotein</keyword>
<dbReference type="InterPro" id="IPR003661">
    <property type="entry name" value="HisK_dim/P_dom"/>
</dbReference>
<evidence type="ECO:0000256" key="4">
    <source>
        <dbReference type="ARBA" id="ARBA00022553"/>
    </source>
</evidence>